<evidence type="ECO:0000259" key="3">
    <source>
        <dbReference type="Pfam" id="PF24870"/>
    </source>
</evidence>
<dbReference type="AlphaFoldDB" id="A0AA39L6Q3"/>
<feature type="compositionally biased region" description="Polar residues" evidence="1">
    <location>
        <begin position="71"/>
        <end position="84"/>
    </location>
</feature>
<organism evidence="4 5">
    <name type="scientific">Sarocladium strictum</name>
    <name type="common">Black bundle disease fungus</name>
    <name type="synonym">Acremonium strictum</name>
    <dbReference type="NCBI Taxonomy" id="5046"/>
    <lineage>
        <taxon>Eukaryota</taxon>
        <taxon>Fungi</taxon>
        <taxon>Dikarya</taxon>
        <taxon>Ascomycota</taxon>
        <taxon>Pezizomycotina</taxon>
        <taxon>Sordariomycetes</taxon>
        <taxon>Hypocreomycetidae</taxon>
        <taxon>Hypocreales</taxon>
        <taxon>Sarocladiaceae</taxon>
        <taxon>Sarocladium</taxon>
    </lineage>
</organism>
<evidence type="ECO:0000313" key="5">
    <source>
        <dbReference type="Proteomes" id="UP001175261"/>
    </source>
</evidence>
<feature type="compositionally biased region" description="Low complexity" evidence="1">
    <location>
        <begin position="159"/>
        <end position="189"/>
    </location>
</feature>
<dbReference type="EMBL" id="JAPDFR010000005">
    <property type="protein sequence ID" value="KAK0386000.1"/>
    <property type="molecule type" value="Genomic_DNA"/>
</dbReference>
<feature type="chain" id="PRO_5041282897" description="DUF7735 domain-containing protein" evidence="2">
    <location>
        <begin position="17"/>
        <end position="212"/>
    </location>
</feature>
<dbReference type="Pfam" id="PF24870">
    <property type="entry name" value="DUF7735"/>
    <property type="match status" value="1"/>
</dbReference>
<name>A0AA39L6Q3_SARSR</name>
<dbReference type="InterPro" id="IPR056637">
    <property type="entry name" value="DUF7735"/>
</dbReference>
<gene>
    <name evidence="4" type="ORF">NLU13_5837</name>
</gene>
<evidence type="ECO:0000256" key="1">
    <source>
        <dbReference type="SAM" id="MobiDB-lite"/>
    </source>
</evidence>
<accession>A0AA39L6Q3</accession>
<evidence type="ECO:0000313" key="4">
    <source>
        <dbReference type="EMBL" id="KAK0386000.1"/>
    </source>
</evidence>
<dbReference type="Proteomes" id="UP001175261">
    <property type="component" value="Unassembled WGS sequence"/>
</dbReference>
<evidence type="ECO:0000256" key="2">
    <source>
        <dbReference type="SAM" id="SignalP"/>
    </source>
</evidence>
<comment type="caution">
    <text evidence="4">The sequence shown here is derived from an EMBL/GenBank/DDBJ whole genome shotgun (WGS) entry which is preliminary data.</text>
</comment>
<keyword evidence="5" id="KW-1185">Reference proteome</keyword>
<feature type="region of interest" description="Disordered" evidence="1">
    <location>
        <begin position="60"/>
        <end position="88"/>
    </location>
</feature>
<feature type="region of interest" description="Disordered" evidence="1">
    <location>
        <begin position="143"/>
        <end position="192"/>
    </location>
</feature>
<feature type="signal peptide" evidence="2">
    <location>
        <begin position="1"/>
        <end position="16"/>
    </location>
</feature>
<proteinExistence type="predicted"/>
<protein>
    <recommendedName>
        <fullName evidence="3">DUF7735 domain-containing protein</fullName>
    </recommendedName>
</protein>
<keyword evidence="2" id="KW-0732">Signal</keyword>
<feature type="domain" description="DUF7735" evidence="3">
    <location>
        <begin position="70"/>
        <end position="120"/>
    </location>
</feature>
<sequence>MQTAFILASLAGSALAGHVLNAAPILKRDLEALQPRQTDSAGGSSNIEACQSAALDLLTSLPTPPPEIQSDAVNNAQTGDPCSFSTPSSLSAEYSSYSEKLMSWYSGHEDSIKSVADKCSDLASLGGDLLDVCSTQLPDGLGGSAATKTTDGDSKETKASGASTQETSSSGSGSSSASASQANNTQTSTGGAARATGMAVAGLAAGIMAAVL</sequence>
<reference evidence="4" key="1">
    <citation type="submission" date="2022-10" db="EMBL/GenBank/DDBJ databases">
        <title>Determination and structural analysis of whole genome sequence of Sarocladium strictum F4-1.</title>
        <authorList>
            <person name="Hu L."/>
            <person name="Jiang Y."/>
        </authorList>
    </citation>
    <scope>NUCLEOTIDE SEQUENCE</scope>
    <source>
        <strain evidence="4">F4-1</strain>
    </source>
</reference>